<gene>
    <name evidence="1" type="ORF">Hokovirus_4_21</name>
</gene>
<proteinExistence type="predicted"/>
<organism evidence="1">
    <name type="scientific">Hokovirus HKV1</name>
    <dbReference type="NCBI Taxonomy" id="1977638"/>
    <lineage>
        <taxon>Viruses</taxon>
        <taxon>Varidnaviria</taxon>
        <taxon>Bamfordvirae</taxon>
        <taxon>Nucleocytoviricota</taxon>
        <taxon>Megaviricetes</taxon>
        <taxon>Imitervirales</taxon>
        <taxon>Mimiviridae</taxon>
        <taxon>Klosneuvirinae</taxon>
        <taxon>Hokovirus</taxon>
    </lineage>
</organism>
<evidence type="ECO:0000313" key="1">
    <source>
        <dbReference type="EMBL" id="ARF11047.1"/>
    </source>
</evidence>
<sequence>MDFEDILKKEIKKEPKLKNRNYVYLQLLEKRLKKFEYLEKQGIKFHNFSSSDNTYLLEQDYSNIKYSNKYKINDWLTKEQTMILKRLLEENLEHAEIFSQHLEKKICVNQEIYEPFEKIKLRYLGFKQYYQIHEYVNNYDINKNYYNYIYCLDTDGIGYLSLENTYLFVFETLEDNYDREYIFYSDFSDRFYKTNEFIKLDYIPIDNFNFQLQFNDTYDKYEIFDLNNNFIISNEYFVTNSYNFLEVNYDYKTDELYTKNTYTKSIQKK</sequence>
<reference evidence="1" key="1">
    <citation type="journal article" date="2017" name="Science">
        <title>Giant viruses with an expanded complement of translation system components.</title>
        <authorList>
            <person name="Schulz F."/>
            <person name="Yutin N."/>
            <person name="Ivanova N.N."/>
            <person name="Ortega D.R."/>
            <person name="Lee T.K."/>
            <person name="Vierheilig J."/>
            <person name="Daims H."/>
            <person name="Horn M."/>
            <person name="Wagner M."/>
            <person name="Jensen G.J."/>
            <person name="Kyrpides N.C."/>
            <person name="Koonin E.V."/>
            <person name="Woyke T."/>
        </authorList>
    </citation>
    <scope>NUCLEOTIDE SEQUENCE</scope>
    <source>
        <strain evidence="1">HKV1</strain>
    </source>
</reference>
<name>A0A1V0SH61_9VIRU</name>
<protein>
    <submittedName>
        <fullName evidence="1">Uncharacterized protein</fullName>
    </submittedName>
</protein>
<accession>A0A1V0SH61</accession>
<dbReference type="EMBL" id="KY684106">
    <property type="protein sequence ID" value="ARF11047.1"/>
    <property type="molecule type" value="Genomic_DNA"/>
</dbReference>